<feature type="coiled-coil region" evidence="1">
    <location>
        <begin position="805"/>
        <end position="832"/>
    </location>
</feature>
<evidence type="ECO:0000313" key="3">
    <source>
        <dbReference type="EMBL" id="MPL90254.1"/>
    </source>
</evidence>
<evidence type="ECO:0000256" key="1">
    <source>
        <dbReference type="SAM" id="Coils"/>
    </source>
</evidence>
<accession>A0A644VFT8</accession>
<dbReference type="GO" id="GO:0000785">
    <property type="term" value="C:chromatin"/>
    <property type="evidence" value="ECO:0007669"/>
    <property type="project" value="TreeGrafter"/>
</dbReference>
<evidence type="ECO:0000259" key="2">
    <source>
        <dbReference type="Pfam" id="PF20155"/>
    </source>
</evidence>
<dbReference type="EMBL" id="VSSQ01000298">
    <property type="protein sequence ID" value="MPL90254.1"/>
    <property type="molecule type" value="Genomic_DNA"/>
</dbReference>
<gene>
    <name evidence="3" type="ORF">SDC9_36301</name>
</gene>
<feature type="coiled-coil region" evidence="1">
    <location>
        <begin position="370"/>
        <end position="397"/>
    </location>
</feature>
<dbReference type="GO" id="GO:0000796">
    <property type="term" value="C:condensin complex"/>
    <property type="evidence" value="ECO:0007669"/>
    <property type="project" value="TreeGrafter"/>
</dbReference>
<reference evidence="3" key="1">
    <citation type="submission" date="2019-08" db="EMBL/GenBank/DDBJ databases">
        <authorList>
            <person name="Kucharzyk K."/>
            <person name="Murdoch R.W."/>
            <person name="Higgins S."/>
            <person name="Loffler F."/>
        </authorList>
    </citation>
    <scope>NUCLEOTIDE SEQUENCE</scope>
</reference>
<dbReference type="Pfam" id="PF20155">
    <property type="entry name" value="TMP_3"/>
    <property type="match status" value="1"/>
</dbReference>
<feature type="coiled-coil region" evidence="1">
    <location>
        <begin position="507"/>
        <end position="590"/>
    </location>
</feature>
<proteinExistence type="predicted"/>
<protein>
    <recommendedName>
        <fullName evidence="2">Tape measure protein N-terminal domain-containing protein</fullName>
    </recommendedName>
</protein>
<dbReference type="PANTHER" id="PTHR43941:SF1">
    <property type="entry name" value="STRUCTURAL MAINTENANCE OF CHROMOSOMES PROTEIN 2"/>
    <property type="match status" value="1"/>
</dbReference>
<name>A0A644VFT8_9ZZZZ</name>
<comment type="caution">
    <text evidence="3">The sequence shown here is derived from an EMBL/GenBank/DDBJ whole genome shotgun (WGS) entry which is preliminary data.</text>
</comment>
<dbReference type="GO" id="GO:0000793">
    <property type="term" value="C:condensed chromosome"/>
    <property type="evidence" value="ECO:0007669"/>
    <property type="project" value="TreeGrafter"/>
</dbReference>
<sequence length="1303" mass="143316">MNNSDGRIWWLLGLDNTQLQRDANVTKEQFRRLGNTATEEGNRINTALRNAAAGLAAFLSIQQLAQFSRSIAEVRGEFQQLEVAFKVMLGNKGQADKLMAQLVKTAATTPFDLKSVAGGAKQLLAYGTSAEEVNEILIRLGDIAAGLSIPLGDLVYLYGTTMTQGRMFTMDLRQFMGRGIPMAEELAKIFGVAKDQVADLVSEGKVGASEMKKAIENMTSVGGKFNNLMAEQSKTITGQISNLKDAIDSMMNEIGRSNEGLINDVISGASYMVEHYEEIGKILGVLISTYGAYKAAVITAHAIQGASVMAGNIKAWFQLASGIRSAKDAQIAFNLATKANPLGLLLALITAVGTAIWAFGKKTDDATDSISGLAKANKEATEEMDRQSAKIKALEDVINNSNIANEHRRKAINDLKSIIPSYNAQLDEEGRLINNNTEAIKLYLTQLERQIRMKAAQEELEEAYKSERDLQRELSKNKSVYDDKSTNSAYYNRPLIDVAGWFGKTDLQEAESALNNTKTKLQEVRNTISELKREIELSSQPVVATVSGGGPTEEEIAEAEKRAKERAKLEADAKRNLEELTKVERELVNRLNQSKIDLMSEGFDKEMAQLEFDHQRRKDAITEFGNELLDAQNRIEKDLWLKSGKKEENFTPSTQLDVTSKGKIDDLNNAEDRLFANSKVELYKSLLEKYQDFTAKRKEIEEGFNADVKVLNSLRTDENAREIESAIAEAGKNKERQLEALKRALLDDYGLGGLLSGDMSDFFTKEVKKSIPLFHSLAEATTSQLLKAKDAIKGIELPDKLVKELEEAGYNTEELVKLLQEAKKEATEQIDETFFSKLEGVVGKLSHALGSLGNSLSELGGTAGEIGGIMSGLSSGMENLMTVFKSGATSTDKISAGIGAALTLITMVTNQIQANRIEQEKWRDAIAESVHQASLLRIESLAYKQSNLFGVENPYSRAIAGAKQYAQSMFELNSAVAKLNEGQIQTGTKKVVSGINVATGAAAGAVLGTVVPGIGNAVGAVVGAVVGGLIGLFTRKTVPVFESLKKKYGEIYNSETFELNPDILRDYAKLDEATKKLVDNWKEIKDKALQAQEEMRQNFKDLAGDLGKQLSDSLVSAFRNGDIYSAIDDFDNYLTSTIENIISQLIFAQIFQERLDELEKLFNASFGEDGDMDITDDLVWFGQEYSKGIEEYLKAMEQARQSMREQGFELWKPDTTRTASQKGIASMNQQSADELNGRFAVMQGHTYSINESVKILSNNSVLILKHLSNIDNNTSRLENIEKDISSVRSGIDTINLKGLTIRK</sequence>
<keyword evidence="1" id="KW-0175">Coiled coil</keyword>
<dbReference type="GO" id="GO:0003682">
    <property type="term" value="F:chromatin binding"/>
    <property type="evidence" value="ECO:0007669"/>
    <property type="project" value="TreeGrafter"/>
</dbReference>
<dbReference type="GO" id="GO:0007076">
    <property type="term" value="P:mitotic chromosome condensation"/>
    <property type="evidence" value="ECO:0007669"/>
    <property type="project" value="TreeGrafter"/>
</dbReference>
<organism evidence="3">
    <name type="scientific">bioreactor metagenome</name>
    <dbReference type="NCBI Taxonomy" id="1076179"/>
    <lineage>
        <taxon>unclassified sequences</taxon>
        <taxon>metagenomes</taxon>
        <taxon>ecological metagenomes</taxon>
    </lineage>
</organism>
<dbReference type="PANTHER" id="PTHR43941">
    <property type="entry name" value="STRUCTURAL MAINTENANCE OF CHROMOSOMES PROTEIN 2"/>
    <property type="match status" value="1"/>
</dbReference>
<feature type="domain" description="Tape measure protein N-terminal" evidence="2">
    <location>
        <begin position="69"/>
        <end position="255"/>
    </location>
</feature>
<dbReference type="InterPro" id="IPR013491">
    <property type="entry name" value="Tape_meas_N"/>
</dbReference>